<sequence>MSMPQSSSSSGQFTYAAAPAAPTTANSSYFPLPFHLQQTDPTAVSQYPPPAAYPAPVVPSVYAAPVAPVYSLPQYHQ</sequence>
<organism evidence="1 2">
    <name type="scientific">Citrus sinensis</name>
    <name type="common">Sweet orange</name>
    <name type="synonym">Citrus aurantium var. sinensis</name>
    <dbReference type="NCBI Taxonomy" id="2711"/>
    <lineage>
        <taxon>Eukaryota</taxon>
        <taxon>Viridiplantae</taxon>
        <taxon>Streptophyta</taxon>
        <taxon>Embryophyta</taxon>
        <taxon>Tracheophyta</taxon>
        <taxon>Spermatophyta</taxon>
        <taxon>Magnoliopsida</taxon>
        <taxon>eudicotyledons</taxon>
        <taxon>Gunneridae</taxon>
        <taxon>Pentapetalae</taxon>
        <taxon>rosids</taxon>
        <taxon>malvids</taxon>
        <taxon>Sapindales</taxon>
        <taxon>Rutaceae</taxon>
        <taxon>Aurantioideae</taxon>
        <taxon>Citrus</taxon>
    </lineage>
</organism>
<reference evidence="1 2" key="1">
    <citation type="submission" date="2014-04" db="EMBL/GenBank/DDBJ databases">
        <authorList>
            <consortium name="International Citrus Genome Consortium"/>
            <person name="Gmitter F."/>
            <person name="Chen C."/>
            <person name="Farmerie W."/>
            <person name="Harkins T."/>
            <person name="Desany B."/>
            <person name="Mohiuddin M."/>
            <person name="Kodira C."/>
            <person name="Borodovsky M."/>
            <person name="Lomsadze A."/>
            <person name="Burns P."/>
            <person name="Jenkins J."/>
            <person name="Prochnik S."/>
            <person name="Shu S."/>
            <person name="Chapman J."/>
            <person name="Pitluck S."/>
            <person name="Schmutz J."/>
            <person name="Rokhsar D."/>
        </authorList>
    </citation>
    <scope>NUCLEOTIDE SEQUENCE</scope>
</reference>
<name>A0A067E0X2_CITSI</name>
<feature type="non-terminal residue" evidence="1">
    <location>
        <position position="77"/>
    </location>
</feature>
<gene>
    <name evidence="1" type="ORF">CISIN_1g0258142mg</name>
</gene>
<dbReference type="EMBL" id="KK785296">
    <property type="protein sequence ID" value="KDO44527.1"/>
    <property type="molecule type" value="Genomic_DNA"/>
</dbReference>
<protein>
    <submittedName>
        <fullName evidence="1">Uncharacterized protein</fullName>
    </submittedName>
</protein>
<dbReference type="EMBL" id="KK785296">
    <property type="protein sequence ID" value="KDO44528.1"/>
    <property type="molecule type" value="Genomic_DNA"/>
</dbReference>
<accession>A0A067E0X2</accession>
<dbReference type="Proteomes" id="UP000027120">
    <property type="component" value="Unassembled WGS sequence"/>
</dbReference>
<dbReference type="AlphaFoldDB" id="A0A067E0X2"/>
<evidence type="ECO:0000313" key="1">
    <source>
        <dbReference type="EMBL" id="KDO44526.1"/>
    </source>
</evidence>
<dbReference type="EMBL" id="KK785296">
    <property type="protein sequence ID" value="KDO44526.1"/>
    <property type="molecule type" value="Genomic_DNA"/>
</dbReference>
<evidence type="ECO:0000313" key="2">
    <source>
        <dbReference type="Proteomes" id="UP000027120"/>
    </source>
</evidence>
<proteinExistence type="predicted"/>
<keyword evidence="2" id="KW-1185">Reference proteome</keyword>
<dbReference type="STRING" id="2711.A0A067E0X2"/>